<reference evidence="3" key="1">
    <citation type="submission" date="2022-11" db="UniProtKB">
        <authorList>
            <consortium name="WormBaseParasite"/>
        </authorList>
    </citation>
    <scope>IDENTIFICATION</scope>
</reference>
<sequence>MINHSPQIPSPPQSIGGHRPTHQRIRATFLPIKAPPATAHLFLPQKGVGWGDNALSSPSAIETMTDFRHTMGGTDRPSVRPSSAICALPSLRLLSHLLDSFRLIAGGYQRRLALPFPAVCNYCSLFVAGLRRGEFVSDVSSYGICPGQPIQFIHSFIVLLAVSTSIGG</sequence>
<proteinExistence type="predicted"/>
<organism evidence="2 3">
    <name type="scientific">Globodera rostochiensis</name>
    <name type="common">Golden nematode worm</name>
    <name type="synonym">Heterodera rostochiensis</name>
    <dbReference type="NCBI Taxonomy" id="31243"/>
    <lineage>
        <taxon>Eukaryota</taxon>
        <taxon>Metazoa</taxon>
        <taxon>Ecdysozoa</taxon>
        <taxon>Nematoda</taxon>
        <taxon>Chromadorea</taxon>
        <taxon>Rhabditida</taxon>
        <taxon>Tylenchina</taxon>
        <taxon>Tylenchomorpha</taxon>
        <taxon>Tylenchoidea</taxon>
        <taxon>Heteroderidae</taxon>
        <taxon>Heteroderinae</taxon>
        <taxon>Globodera</taxon>
    </lineage>
</organism>
<dbReference type="Proteomes" id="UP000887572">
    <property type="component" value="Unplaced"/>
</dbReference>
<protein>
    <submittedName>
        <fullName evidence="3">Uncharacterized protein</fullName>
    </submittedName>
</protein>
<evidence type="ECO:0000313" key="3">
    <source>
        <dbReference type="WBParaSite" id="Gr19_v10_g1160.t1"/>
    </source>
</evidence>
<dbReference type="WBParaSite" id="Gr19_v10_g1160.t1">
    <property type="protein sequence ID" value="Gr19_v10_g1160.t1"/>
    <property type="gene ID" value="Gr19_v10_g1160"/>
</dbReference>
<accession>A0A914GX90</accession>
<evidence type="ECO:0000313" key="2">
    <source>
        <dbReference type="Proteomes" id="UP000887572"/>
    </source>
</evidence>
<keyword evidence="2" id="KW-1185">Reference proteome</keyword>
<feature type="region of interest" description="Disordered" evidence="1">
    <location>
        <begin position="1"/>
        <end position="21"/>
    </location>
</feature>
<evidence type="ECO:0000256" key="1">
    <source>
        <dbReference type="SAM" id="MobiDB-lite"/>
    </source>
</evidence>
<name>A0A914GX90_GLORO</name>
<dbReference type="AlphaFoldDB" id="A0A914GX90"/>